<dbReference type="KEGG" id="rer:RER_13160"/>
<dbReference type="EMBL" id="AP008957">
    <property type="protein sequence ID" value="BAH32024.1"/>
    <property type="molecule type" value="Genomic_DNA"/>
</dbReference>
<keyword evidence="1" id="KW-0812">Transmembrane</keyword>
<dbReference type="Proteomes" id="UP000002204">
    <property type="component" value="Chromosome"/>
</dbReference>
<evidence type="ECO:0000313" key="3">
    <source>
        <dbReference type="Proteomes" id="UP000002204"/>
    </source>
</evidence>
<reference evidence="2 3" key="2">
    <citation type="journal article" date="2006" name="Environ. Microbiol.">
        <title>Sequence analysis of three plasmids harboured in Rhodococcus erythropolis strain PR4.</title>
        <authorList>
            <person name="Sekine M."/>
            <person name="Tanikawa S."/>
            <person name="Omata S."/>
            <person name="Saito M."/>
            <person name="Fujisawa T."/>
            <person name="Tsukatani N."/>
            <person name="Tajima T."/>
            <person name="Sekigawa T."/>
            <person name="Kosugi H."/>
            <person name="Matsuo Y."/>
            <person name="Nishiko R."/>
            <person name="Imamura K."/>
            <person name="Ito M."/>
            <person name="Narita H."/>
            <person name="Tago S."/>
            <person name="Fujita N."/>
            <person name="Harayama S."/>
        </authorList>
    </citation>
    <scope>NUCLEOTIDE SEQUENCE [LARGE SCALE GENOMIC DNA]</scope>
    <source>
        <strain evidence="3">PR4 / NBRC 100887</strain>
    </source>
</reference>
<evidence type="ECO:0000313" key="2">
    <source>
        <dbReference type="EMBL" id="BAH32024.1"/>
    </source>
</evidence>
<protein>
    <submittedName>
        <fullName evidence="2">Uncharacterized protein</fullName>
    </submittedName>
</protein>
<gene>
    <name evidence="2" type="ordered locus">RER_13160</name>
</gene>
<name>C0ZT51_RHOE4</name>
<keyword evidence="1" id="KW-1133">Transmembrane helix</keyword>
<proteinExistence type="predicted"/>
<sequence>MLVSVQTRSPIGQVNENYRYAIVMTMNDLTFLIGGLITDLNAGDRKKFGKRYCHTVRNVANSSLVLTS</sequence>
<organism evidence="2 3">
    <name type="scientific">Rhodococcus erythropolis (strain PR4 / NBRC 100887)</name>
    <dbReference type="NCBI Taxonomy" id="234621"/>
    <lineage>
        <taxon>Bacteria</taxon>
        <taxon>Bacillati</taxon>
        <taxon>Actinomycetota</taxon>
        <taxon>Actinomycetes</taxon>
        <taxon>Mycobacteriales</taxon>
        <taxon>Nocardiaceae</taxon>
        <taxon>Rhodococcus</taxon>
        <taxon>Rhodococcus erythropolis group</taxon>
    </lineage>
</organism>
<evidence type="ECO:0000256" key="1">
    <source>
        <dbReference type="SAM" id="Phobius"/>
    </source>
</evidence>
<keyword evidence="1" id="KW-0472">Membrane</keyword>
<dbReference type="AlphaFoldDB" id="C0ZT51"/>
<accession>C0ZT51</accession>
<dbReference type="HOGENOM" id="CLU_2791233_0_0_11"/>
<feature type="transmembrane region" description="Helical" evidence="1">
    <location>
        <begin position="20"/>
        <end position="42"/>
    </location>
</feature>
<reference evidence="3" key="1">
    <citation type="submission" date="2005-03" db="EMBL/GenBank/DDBJ databases">
        <title>Comparison of the complete genome sequences of Rhodococcus erythropolis PR4 and Rhodococcus opacus B4.</title>
        <authorList>
            <person name="Takarada H."/>
            <person name="Sekine M."/>
            <person name="Hosoyama A."/>
            <person name="Yamada R."/>
            <person name="Fujisawa T."/>
            <person name="Omata S."/>
            <person name="Shimizu A."/>
            <person name="Tsukatani N."/>
            <person name="Tanikawa S."/>
            <person name="Fujita N."/>
            <person name="Harayama S."/>
        </authorList>
    </citation>
    <scope>NUCLEOTIDE SEQUENCE [LARGE SCALE GENOMIC DNA]</scope>
    <source>
        <strain evidence="3">PR4 / NBRC 100887</strain>
    </source>
</reference>